<evidence type="ECO:0000256" key="7">
    <source>
        <dbReference type="ARBA" id="ARBA00022833"/>
    </source>
</evidence>
<keyword evidence="5" id="KW-0479">Metal-binding</keyword>
<proteinExistence type="predicted"/>
<dbReference type="SUPFAM" id="SSF56796">
    <property type="entry name" value="Dehydroquinate synthase-like"/>
    <property type="match status" value="1"/>
</dbReference>
<dbReference type="Gene3D" id="3.40.50.1970">
    <property type="match status" value="1"/>
</dbReference>
<keyword evidence="9 14" id="KW-0456">Lyase</keyword>
<dbReference type="PANTHER" id="PTHR43622:SF1">
    <property type="entry name" value="3-DEHYDROQUINATE SYNTHASE"/>
    <property type="match status" value="1"/>
</dbReference>
<comment type="cofactor">
    <cofactor evidence="1">
        <name>NAD(+)</name>
        <dbReference type="ChEBI" id="CHEBI:57540"/>
    </cofactor>
</comment>
<organism evidence="14 15">
    <name type="scientific">Flavobacterium zepuense</name>
    <dbReference type="NCBI Taxonomy" id="2593302"/>
    <lineage>
        <taxon>Bacteria</taxon>
        <taxon>Pseudomonadati</taxon>
        <taxon>Bacteroidota</taxon>
        <taxon>Flavobacteriia</taxon>
        <taxon>Flavobacteriales</taxon>
        <taxon>Flavobacteriaceae</taxon>
        <taxon>Flavobacterium</taxon>
    </lineage>
</organism>
<dbReference type="PANTHER" id="PTHR43622">
    <property type="entry name" value="3-DEHYDROQUINATE SYNTHASE"/>
    <property type="match status" value="1"/>
</dbReference>
<evidence type="ECO:0000256" key="3">
    <source>
        <dbReference type="ARBA" id="ARBA00001947"/>
    </source>
</evidence>
<dbReference type="PIRSF" id="PIRSF001455">
    <property type="entry name" value="DHQ_synth"/>
    <property type="match status" value="1"/>
</dbReference>
<keyword evidence="6" id="KW-0547">Nucleotide-binding</keyword>
<evidence type="ECO:0000256" key="8">
    <source>
        <dbReference type="ARBA" id="ARBA00023027"/>
    </source>
</evidence>
<dbReference type="Pfam" id="PF24621">
    <property type="entry name" value="DHQS_C"/>
    <property type="match status" value="1"/>
</dbReference>
<gene>
    <name evidence="14" type="primary">aroB</name>
    <name evidence="14" type="ORF">FMM05_05535</name>
</gene>
<keyword evidence="8" id="KW-0520">NAD</keyword>
<dbReference type="GO" id="GO:0009423">
    <property type="term" value="P:chorismate biosynthetic process"/>
    <property type="evidence" value="ECO:0007669"/>
    <property type="project" value="UniProtKB-UniRule"/>
</dbReference>
<dbReference type="FunFam" id="3.40.50.1970:FF:000007">
    <property type="entry name" value="Pentafunctional AROM polypeptide"/>
    <property type="match status" value="1"/>
</dbReference>
<name>A0A552V5D3_9FLAO</name>
<dbReference type="RefSeq" id="WP_143372351.1">
    <property type="nucleotide sequence ID" value="NZ_VJVZ01000003.1"/>
</dbReference>
<keyword evidence="15" id="KW-1185">Reference proteome</keyword>
<dbReference type="InterPro" id="IPR056179">
    <property type="entry name" value="DHQS_C"/>
</dbReference>
<dbReference type="NCBIfam" id="TIGR01357">
    <property type="entry name" value="aroB"/>
    <property type="match status" value="1"/>
</dbReference>
<evidence type="ECO:0000256" key="1">
    <source>
        <dbReference type="ARBA" id="ARBA00001911"/>
    </source>
</evidence>
<comment type="cofactor">
    <cofactor evidence="3">
        <name>Zn(2+)</name>
        <dbReference type="ChEBI" id="CHEBI:29105"/>
    </cofactor>
</comment>
<evidence type="ECO:0000256" key="6">
    <source>
        <dbReference type="ARBA" id="ARBA00022741"/>
    </source>
</evidence>
<dbReference type="EMBL" id="VJVZ01000003">
    <property type="protein sequence ID" value="TRW25686.1"/>
    <property type="molecule type" value="Genomic_DNA"/>
</dbReference>
<dbReference type="InterPro" id="IPR050071">
    <property type="entry name" value="Dehydroquinate_synthase"/>
</dbReference>
<comment type="caution">
    <text evidence="14">The sequence shown here is derived from an EMBL/GenBank/DDBJ whole genome shotgun (WGS) entry which is preliminary data.</text>
</comment>
<dbReference type="GO" id="GO:0005737">
    <property type="term" value="C:cytoplasm"/>
    <property type="evidence" value="ECO:0007669"/>
    <property type="project" value="InterPro"/>
</dbReference>
<keyword evidence="10" id="KW-0170">Cobalt</keyword>
<dbReference type="InterPro" id="IPR016037">
    <property type="entry name" value="DHQ_synth_AroB"/>
</dbReference>
<comment type="function">
    <text evidence="4">Catalyzes the conversion of 3-deoxy-D-arabino-heptulosonate 7-phosphate (DAHP) to dehydroquinate (DHQ).</text>
</comment>
<dbReference type="Proteomes" id="UP000320643">
    <property type="component" value="Unassembled WGS sequence"/>
</dbReference>
<evidence type="ECO:0000256" key="9">
    <source>
        <dbReference type="ARBA" id="ARBA00023239"/>
    </source>
</evidence>
<dbReference type="GO" id="GO:0009073">
    <property type="term" value="P:aromatic amino acid family biosynthetic process"/>
    <property type="evidence" value="ECO:0007669"/>
    <property type="project" value="InterPro"/>
</dbReference>
<dbReference type="InterPro" id="IPR030963">
    <property type="entry name" value="DHQ_synth_fam"/>
</dbReference>
<dbReference type="Pfam" id="PF01761">
    <property type="entry name" value="DHQ_synthase"/>
    <property type="match status" value="1"/>
</dbReference>
<evidence type="ECO:0000313" key="15">
    <source>
        <dbReference type="Proteomes" id="UP000320643"/>
    </source>
</evidence>
<evidence type="ECO:0000256" key="10">
    <source>
        <dbReference type="ARBA" id="ARBA00023285"/>
    </source>
</evidence>
<protein>
    <recommendedName>
        <fullName evidence="11">3-dehydroquinate synthase</fullName>
        <ecNumber evidence="11">4.2.3.4</ecNumber>
    </recommendedName>
</protein>
<dbReference type="GO" id="GO:0003856">
    <property type="term" value="F:3-dehydroquinate synthase activity"/>
    <property type="evidence" value="ECO:0007669"/>
    <property type="project" value="UniProtKB-UniRule"/>
</dbReference>
<dbReference type="EC" id="4.2.3.4" evidence="11"/>
<evidence type="ECO:0000259" key="13">
    <source>
        <dbReference type="Pfam" id="PF24621"/>
    </source>
</evidence>
<dbReference type="AlphaFoldDB" id="A0A552V5D3"/>
<sequence length="355" mass="39337">MQHIQSTGYTIYFNDDCYTYLQQLLLPGSYSTIFIISDENTSQHCLPEFLSQVATEVPLEIIEFDAGEANKTIETCIQVWHALTDLGADRKSLIINVGGGVVTDLGGFAASTFKRGLDFINVPTSLLAMVDASVGGKTGVDLGALKNQVGVINNPIAVLIDTQFLETLPAEEMRSGLAEMLKHGLIADAVYWNNFLDLNNLSLTDLEVLIHRSVQIKNEVVIQDPTEKSLRKILNFGHTMGHAIESYFLENENKKTLLHGEAIAIGMILEAYFSKEKNLITESEYTEIKDVINSIYPKVDFTADDITAIIDLLIHDKKNEAGKVQFVLLEGIGNAVIDKLIDNHLIINAFKDYQN</sequence>
<accession>A0A552V5D3</accession>
<evidence type="ECO:0000256" key="5">
    <source>
        <dbReference type="ARBA" id="ARBA00022723"/>
    </source>
</evidence>
<dbReference type="OrthoDB" id="9806583at2"/>
<dbReference type="CDD" id="cd08195">
    <property type="entry name" value="DHQS"/>
    <property type="match status" value="1"/>
</dbReference>
<feature type="domain" description="3-dehydroquinate synthase N-terminal" evidence="12">
    <location>
        <begin position="63"/>
        <end position="174"/>
    </location>
</feature>
<evidence type="ECO:0000256" key="11">
    <source>
        <dbReference type="NCBIfam" id="TIGR01357"/>
    </source>
</evidence>
<feature type="domain" description="3-dehydroquinate synthase C-terminal" evidence="13">
    <location>
        <begin position="176"/>
        <end position="319"/>
    </location>
</feature>
<comment type="cofactor">
    <cofactor evidence="2">
        <name>Co(2+)</name>
        <dbReference type="ChEBI" id="CHEBI:48828"/>
    </cofactor>
</comment>
<keyword evidence="7" id="KW-0862">Zinc</keyword>
<dbReference type="InterPro" id="IPR030960">
    <property type="entry name" value="DHQS/DOIS_N"/>
</dbReference>
<dbReference type="GO" id="GO:0000166">
    <property type="term" value="F:nucleotide binding"/>
    <property type="evidence" value="ECO:0007669"/>
    <property type="project" value="UniProtKB-KW"/>
</dbReference>
<evidence type="ECO:0000256" key="2">
    <source>
        <dbReference type="ARBA" id="ARBA00001941"/>
    </source>
</evidence>
<evidence type="ECO:0000313" key="14">
    <source>
        <dbReference type="EMBL" id="TRW25686.1"/>
    </source>
</evidence>
<reference evidence="14 15" key="1">
    <citation type="submission" date="2019-07" db="EMBL/GenBank/DDBJ databases">
        <title>Flavobacterium sp. nov., isolated from glacier ice.</title>
        <authorList>
            <person name="Liu Q."/>
            <person name="Xin Y.-H."/>
        </authorList>
    </citation>
    <scope>NUCLEOTIDE SEQUENCE [LARGE SCALE GENOMIC DNA]</scope>
    <source>
        <strain evidence="14 15">ZT4R6</strain>
    </source>
</reference>
<dbReference type="Gene3D" id="1.20.1090.10">
    <property type="entry name" value="Dehydroquinate synthase-like - alpha domain"/>
    <property type="match status" value="1"/>
</dbReference>
<evidence type="ECO:0000256" key="4">
    <source>
        <dbReference type="ARBA" id="ARBA00003485"/>
    </source>
</evidence>
<evidence type="ECO:0000259" key="12">
    <source>
        <dbReference type="Pfam" id="PF01761"/>
    </source>
</evidence>
<dbReference type="GO" id="GO:0046872">
    <property type="term" value="F:metal ion binding"/>
    <property type="evidence" value="ECO:0007669"/>
    <property type="project" value="UniProtKB-KW"/>
</dbReference>